<evidence type="ECO:0000313" key="2">
    <source>
        <dbReference type="EMBL" id="CAK0818845.1"/>
    </source>
</evidence>
<dbReference type="PANTHER" id="PTHR45728">
    <property type="entry name" value="ACETYL-COA CARBOXYLASE, ISOFORM A"/>
    <property type="match status" value="1"/>
</dbReference>
<name>A0ABN9RL49_9DINO</name>
<evidence type="ECO:0000259" key="1">
    <source>
        <dbReference type="Pfam" id="PF08326"/>
    </source>
</evidence>
<comment type="caution">
    <text evidence="2">The sequence shown here is derived from an EMBL/GenBank/DDBJ whole genome shotgun (WGS) entry which is preliminary data.</text>
</comment>
<evidence type="ECO:0000313" key="3">
    <source>
        <dbReference type="Proteomes" id="UP001189429"/>
    </source>
</evidence>
<dbReference type="Pfam" id="PF08326">
    <property type="entry name" value="ACC_central"/>
    <property type="match status" value="1"/>
</dbReference>
<dbReference type="InterPro" id="IPR049076">
    <property type="entry name" value="ACCA"/>
</dbReference>
<feature type="non-terminal residue" evidence="2">
    <location>
        <position position="189"/>
    </location>
</feature>
<protein>
    <recommendedName>
        <fullName evidence="1">Acetyl-CoA carboxylase central domain-containing protein</fullName>
    </recommendedName>
</protein>
<dbReference type="EMBL" id="CAUYUJ010006844">
    <property type="protein sequence ID" value="CAK0818845.1"/>
    <property type="molecule type" value="Genomic_DNA"/>
</dbReference>
<gene>
    <name evidence="2" type="ORF">PCOR1329_LOCUS20978</name>
</gene>
<feature type="domain" description="Acetyl-CoA carboxylase central" evidence="1">
    <location>
        <begin position="10"/>
        <end position="186"/>
    </location>
</feature>
<feature type="non-terminal residue" evidence="2">
    <location>
        <position position="1"/>
    </location>
</feature>
<sequence length="189" mass="21081">WRRDFLDASSTKDQVQAALIAQYKDNLSTVVELCMSHSQLPLRSEIVLATLRSVESITGNESLAAVISQLAELPTKIGYDEVVLEAGRKLSIIDAKPFKERADDLRDALKASDSKANFAMSQQKALQAGVDLLSIHLKDEDATVRKNALETYVMRAYRGFRVEDMEQKDEGASRMSISYRFQYPGSSSE</sequence>
<dbReference type="InterPro" id="IPR013537">
    <property type="entry name" value="AcCoA_COase_cen"/>
</dbReference>
<organism evidence="2 3">
    <name type="scientific">Prorocentrum cordatum</name>
    <dbReference type="NCBI Taxonomy" id="2364126"/>
    <lineage>
        <taxon>Eukaryota</taxon>
        <taxon>Sar</taxon>
        <taxon>Alveolata</taxon>
        <taxon>Dinophyceae</taxon>
        <taxon>Prorocentrales</taxon>
        <taxon>Prorocentraceae</taxon>
        <taxon>Prorocentrum</taxon>
    </lineage>
</organism>
<keyword evidence="3" id="KW-1185">Reference proteome</keyword>
<dbReference type="Proteomes" id="UP001189429">
    <property type="component" value="Unassembled WGS sequence"/>
</dbReference>
<accession>A0ABN9RL49</accession>
<reference evidence="2" key="1">
    <citation type="submission" date="2023-10" db="EMBL/GenBank/DDBJ databases">
        <authorList>
            <person name="Chen Y."/>
            <person name="Shah S."/>
            <person name="Dougan E. K."/>
            <person name="Thang M."/>
            <person name="Chan C."/>
        </authorList>
    </citation>
    <scope>NUCLEOTIDE SEQUENCE [LARGE SCALE GENOMIC DNA]</scope>
</reference>
<dbReference type="PANTHER" id="PTHR45728:SF3">
    <property type="entry name" value="ACETYL-COA CARBOXYLASE"/>
    <property type="match status" value="1"/>
</dbReference>
<proteinExistence type="predicted"/>